<dbReference type="Proteomes" id="UP000501421">
    <property type="component" value="Chromosome"/>
</dbReference>
<gene>
    <name evidence="2" type="ORF">GsuE55_35310</name>
</gene>
<keyword evidence="1" id="KW-0472">Membrane</keyword>
<feature type="transmembrane region" description="Helical" evidence="1">
    <location>
        <begin position="12"/>
        <end position="29"/>
    </location>
</feature>
<reference evidence="3" key="1">
    <citation type="journal article" date="2020" name="Microbiol. Resour. Announc.">
        <title>Complete Genome Sequence of Geobacillus sp. Strain E55-1, Isolated from Mine Geyser in Japan.</title>
        <authorList>
            <person name="Miyazaki K."/>
            <person name="Hase E."/>
            <person name="Tokito N."/>
        </authorList>
    </citation>
    <scope>NUCLEOTIDE SEQUENCE [LARGE SCALE GENOMIC DNA]</scope>
    <source>
        <strain evidence="3">E55-1</strain>
    </source>
</reference>
<dbReference type="EMBL" id="AP022557">
    <property type="protein sequence ID" value="BBW98698.1"/>
    <property type="molecule type" value="Genomic_DNA"/>
</dbReference>
<sequence>MSQKDRDALFCRYIYVLTASAALYVVPILKEGDLLGQPLVAESLERDGKARGAAVGKAGVYFLPEAGSLKPQQ</sequence>
<organism evidence="2 3">
    <name type="scientific">Geobacillus subterraneus</name>
    <dbReference type="NCBI Taxonomy" id="129338"/>
    <lineage>
        <taxon>Bacteria</taxon>
        <taxon>Bacillati</taxon>
        <taxon>Bacillota</taxon>
        <taxon>Bacilli</taxon>
        <taxon>Bacillales</taxon>
        <taxon>Anoxybacillaceae</taxon>
        <taxon>Geobacillus</taxon>
    </lineage>
</organism>
<dbReference type="AlphaFoldDB" id="A0A679FQ96"/>
<keyword evidence="1" id="KW-0812">Transmembrane</keyword>
<name>A0A679FQ96_9BACL</name>
<evidence type="ECO:0000313" key="3">
    <source>
        <dbReference type="Proteomes" id="UP000501421"/>
    </source>
</evidence>
<proteinExistence type="predicted"/>
<keyword evidence="3" id="KW-1185">Reference proteome</keyword>
<keyword evidence="1" id="KW-1133">Transmembrane helix</keyword>
<protein>
    <submittedName>
        <fullName evidence="2">Uncharacterized protein</fullName>
    </submittedName>
</protein>
<accession>A0A679FQ96</accession>
<evidence type="ECO:0000313" key="2">
    <source>
        <dbReference type="EMBL" id="BBW98698.1"/>
    </source>
</evidence>
<evidence type="ECO:0000256" key="1">
    <source>
        <dbReference type="SAM" id="Phobius"/>
    </source>
</evidence>